<proteinExistence type="predicted"/>
<dbReference type="AlphaFoldDB" id="A0A3M7P305"/>
<sequence length="70" mass="8404">MNPYLIKYCSLSDRNFSRIESFNRTLRLRLKSESILLMRLELRVRINDYFFHDSKCPRQFLAIICDTGGK</sequence>
<dbReference type="Proteomes" id="UP000276133">
    <property type="component" value="Unassembled WGS sequence"/>
</dbReference>
<evidence type="ECO:0000313" key="2">
    <source>
        <dbReference type="Proteomes" id="UP000276133"/>
    </source>
</evidence>
<dbReference type="EMBL" id="REGN01013990">
    <property type="protein sequence ID" value="RMZ93220.1"/>
    <property type="molecule type" value="Genomic_DNA"/>
</dbReference>
<accession>A0A3M7P305</accession>
<name>A0A3M7P305_BRAPC</name>
<comment type="caution">
    <text evidence="1">The sequence shown here is derived from an EMBL/GenBank/DDBJ whole genome shotgun (WGS) entry which is preliminary data.</text>
</comment>
<reference evidence="1 2" key="1">
    <citation type="journal article" date="2018" name="Sci. Rep.">
        <title>Genomic signatures of local adaptation to the degree of environmental predictability in rotifers.</title>
        <authorList>
            <person name="Franch-Gras L."/>
            <person name="Hahn C."/>
            <person name="Garcia-Roger E.M."/>
            <person name="Carmona M.J."/>
            <person name="Serra M."/>
            <person name="Gomez A."/>
        </authorList>
    </citation>
    <scope>NUCLEOTIDE SEQUENCE [LARGE SCALE GENOMIC DNA]</scope>
    <source>
        <strain evidence="1">HYR1</strain>
    </source>
</reference>
<organism evidence="1 2">
    <name type="scientific">Brachionus plicatilis</name>
    <name type="common">Marine rotifer</name>
    <name type="synonym">Brachionus muelleri</name>
    <dbReference type="NCBI Taxonomy" id="10195"/>
    <lineage>
        <taxon>Eukaryota</taxon>
        <taxon>Metazoa</taxon>
        <taxon>Spiralia</taxon>
        <taxon>Gnathifera</taxon>
        <taxon>Rotifera</taxon>
        <taxon>Eurotatoria</taxon>
        <taxon>Monogononta</taxon>
        <taxon>Pseudotrocha</taxon>
        <taxon>Ploima</taxon>
        <taxon>Brachionidae</taxon>
        <taxon>Brachionus</taxon>
    </lineage>
</organism>
<gene>
    <name evidence="1" type="ORF">BpHYR1_042051</name>
</gene>
<protein>
    <recommendedName>
        <fullName evidence="3">Transposase</fullName>
    </recommendedName>
</protein>
<evidence type="ECO:0000313" key="1">
    <source>
        <dbReference type="EMBL" id="RMZ93220.1"/>
    </source>
</evidence>
<evidence type="ECO:0008006" key="3">
    <source>
        <dbReference type="Google" id="ProtNLM"/>
    </source>
</evidence>
<keyword evidence="2" id="KW-1185">Reference proteome</keyword>